<gene>
    <name evidence="2" type="ORF">SAMN05216234_13212</name>
</gene>
<evidence type="ECO:0000313" key="2">
    <source>
        <dbReference type="EMBL" id="SFP67662.1"/>
    </source>
</evidence>
<evidence type="ECO:0000256" key="1">
    <source>
        <dbReference type="SAM" id="Phobius"/>
    </source>
</evidence>
<organism evidence="2 3">
    <name type="scientific">Hydrogenimonas thermophila</name>
    <dbReference type="NCBI Taxonomy" id="223786"/>
    <lineage>
        <taxon>Bacteria</taxon>
        <taxon>Pseudomonadati</taxon>
        <taxon>Campylobacterota</taxon>
        <taxon>Epsilonproteobacteria</taxon>
        <taxon>Campylobacterales</taxon>
        <taxon>Hydrogenimonadaceae</taxon>
        <taxon>Hydrogenimonas</taxon>
    </lineage>
</organism>
<keyword evidence="3" id="KW-1185">Reference proteome</keyword>
<dbReference type="AlphaFoldDB" id="A0A1I5SAC4"/>
<feature type="transmembrane region" description="Helical" evidence="1">
    <location>
        <begin position="130"/>
        <end position="155"/>
    </location>
</feature>
<feature type="transmembrane region" description="Helical" evidence="1">
    <location>
        <begin position="68"/>
        <end position="90"/>
    </location>
</feature>
<reference evidence="2 3" key="1">
    <citation type="submission" date="2016-10" db="EMBL/GenBank/DDBJ databases">
        <authorList>
            <person name="de Groot N.N."/>
        </authorList>
    </citation>
    <scope>NUCLEOTIDE SEQUENCE [LARGE SCALE GENOMIC DNA]</scope>
    <source>
        <strain evidence="2 3">EP1-55-1</strain>
    </source>
</reference>
<evidence type="ECO:0000313" key="3">
    <source>
        <dbReference type="Proteomes" id="UP000199227"/>
    </source>
</evidence>
<keyword evidence="1" id="KW-1133">Transmembrane helix</keyword>
<feature type="transmembrane region" description="Helical" evidence="1">
    <location>
        <begin position="102"/>
        <end position="124"/>
    </location>
</feature>
<dbReference type="EMBL" id="FOXB01000032">
    <property type="protein sequence ID" value="SFP67662.1"/>
    <property type="molecule type" value="Genomic_DNA"/>
</dbReference>
<evidence type="ECO:0008006" key="4">
    <source>
        <dbReference type="Google" id="ProtNLM"/>
    </source>
</evidence>
<accession>A0A1I5SAC4</accession>
<dbReference type="Proteomes" id="UP000199227">
    <property type="component" value="Unassembled WGS sequence"/>
</dbReference>
<protein>
    <recommendedName>
        <fullName evidence="4">Cytochrome c oxidase assembly protein subunit 15</fullName>
    </recommendedName>
</protein>
<proteinExistence type="predicted"/>
<dbReference type="STRING" id="223786.SAMN05216234_13212"/>
<sequence length="158" mass="17807">MRFIVTNDLNKSIAIRWMIGGIMVLIILFLTGHLFLEAIQLGWKPGDILQTVAGNEEEFIDPLPFDEILLRAHINLFFAMIVLAITASAYVRIVPSSRRQALPIAVLFSTALIAQISLLLISLWGMPAVWGWVVTSLLWHTVGGWMALKTLWYLVHQL</sequence>
<keyword evidence="1" id="KW-0812">Transmembrane</keyword>
<dbReference type="OrthoDB" id="5372875at2"/>
<dbReference type="RefSeq" id="WP_092913317.1">
    <property type="nucleotide sequence ID" value="NZ_CP136592.1"/>
</dbReference>
<name>A0A1I5SAC4_9BACT</name>
<feature type="transmembrane region" description="Helical" evidence="1">
    <location>
        <begin position="12"/>
        <end position="36"/>
    </location>
</feature>
<keyword evidence="1" id="KW-0472">Membrane</keyword>